<protein>
    <recommendedName>
        <fullName evidence="5">Transmembrane protein</fullName>
    </recommendedName>
</protein>
<feature type="region of interest" description="Disordered" evidence="1">
    <location>
        <begin position="162"/>
        <end position="193"/>
    </location>
</feature>
<dbReference type="AlphaFoldDB" id="A0AAQ3R7H8"/>
<feature type="compositionally biased region" description="Polar residues" evidence="1">
    <location>
        <begin position="122"/>
        <end position="142"/>
    </location>
</feature>
<feature type="transmembrane region" description="Helical" evidence="2">
    <location>
        <begin position="6"/>
        <end position="30"/>
    </location>
</feature>
<feature type="transmembrane region" description="Helical" evidence="2">
    <location>
        <begin position="367"/>
        <end position="385"/>
    </location>
</feature>
<evidence type="ECO:0008006" key="5">
    <source>
        <dbReference type="Google" id="ProtNLM"/>
    </source>
</evidence>
<dbReference type="Proteomes" id="UP001303373">
    <property type="component" value="Chromosome 13"/>
</dbReference>
<gene>
    <name evidence="3" type="ORF">R9X50_00727700</name>
</gene>
<accession>A0AAQ3R7H8</accession>
<evidence type="ECO:0000313" key="3">
    <source>
        <dbReference type="EMBL" id="WPH04386.1"/>
    </source>
</evidence>
<dbReference type="EMBL" id="CP138592">
    <property type="protein sequence ID" value="WPH04386.1"/>
    <property type="molecule type" value="Genomic_DNA"/>
</dbReference>
<evidence type="ECO:0000256" key="1">
    <source>
        <dbReference type="SAM" id="MobiDB-lite"/>
    </source>
</evidence>
<keyword evidence="4" id="KW-1185">Reference proteome</keyword>
<feature type="transmembrane region" description="Helical" evidence="2">
    <location>
        <begin position="211"/>
        <end position="231"/>
    </location>
</feature>
<sequence>MHSFQHLLQSIFVVLACASDWFLAFDFWIVTPPQWPRVEYFPRSVIVRKRMMTTLRTALFYALVEPLLYVALVHMTANASFPLLFLSFVAITTASLCVKMVMSGLEHVKTQHEQLCGDSFQDAPQSSGETASSTDEVNSSDASNEDDYKEVDNLLIEYGTDASEESPKGTAHRSFPPDPNPTPSANEQLSSSKRFVPGPHCPHEYTLAWKLAPFVPTLLSSAVNAALLYYVRSLNSAFSLEWIDRFAFGWTAIALLSLFAFFCGKWANNMVVMVLFRHPLQFGDRKNWTNEFLLRSSSFFVFIVLRAAQRFVLGLHPVAIPFVNTNGTALILASDVSFGNFTTTSKGEEASEDSHVFDRFLTGLPGWTRWVFPMVNIVIGIFFFAHSREQQKKRSS</sequence>
<evidence type="ECO:0000256" key="2">
    <source>
        <dbReference type="SAM" id="Phobius"/>
    </source>
</evidence>
<proteinExistence type="predicted"/>
<evidence type="ECO:0000313" key="4">
    <source>
        <dbReference type="Proteomes" id="UP001303373"/>
    </source>
</evidence>
<keyword evidence="2" id="KW-0472">Membrane</keyword>
<feature type="transmembrane region" description="Helical" evidence="2">
    <location>
        <begin position="58"/>
        <end position="77"/>
    </location>
</feature>
<feature type="transmembrane region" description="Helical" evidence="2">
    <location>
        <begin position="83"/>
        <end position="102"/>
    </location>
</feature>
<reference evidence="3 4" key="1">
    <citation type="submission" date="2023-11" db="EMBL/GenBank/DDBJ databases">
        <title>An acidophilic fungus is an integral part of prey digestion in a carnivorous sundew plant.</title>
        <authorList>
            <person name="Tsai I.J."/>
        </authorList>
    </citation>
    <scope>NUCLEOTIDE SEQUENCE [LARGE SCALE GENOMIC DNA]</scope>
    <source>
        <strain evidence="3">169a</strain>
    </source>
</reference>
<keyword evidence="2" id="KW-0812">Transmembrane</keyword>
<keyword evidence="2" id="KW-1133">Transmembrane helix</keyword>
<organism evidence="3 4">
    <name type="scientific">Acrodontium crateriforme</name>
    <dbReference type="NCBI Taxonomy" id="150365"/>
    <lineage>
        <taxon>Eukaryota</taxon>
        <taxon>Fungi</taxon>
        <taxon>Dikarya</taxon>
        <taxon>Ascomycota</taxon>
        <taxon>Pezizomycotina</taxon>
        <taxon>Dothideomycetes</taxon>
        <taxon>Dothideomycetidae</taxon>
        <taxon>Mycosphaerellales</taxon>
        <taxon>Teratosphaeriaceae</taxon>
        <taxon>Acrodontium</taxon>
    </lineage>
</organism>
<name>A0AAQ3R7H8_9PEZI</name>
<feature type="compositionally biased region" description="Polar residues" evidence="1">
    <location>
        <begin position="183"/>
        <end position="193"/>
    </location>
</feature>
<feature type="region of interest" description="Disordered" evidence="1">
    <location>
        <begin position="118"/>
        <end position="146"/>
    </location>
</feature>
<feature type="transmembrane region" description="Helical" evidence="2">
    <location>
        <begin position="246"/>
        <end position="267"/>
    </location>
</feature>